<keyword evidence="3 7" id="KW-0808">Transferase</keyword>
<dbReference type="InterPro" id="IPR001737">
    <property type="entry name" value="KsgA/Erm"/>
</dbReference>
<dbReference type="Gene3D" id="1.10.8.100">
    <property type="entry name" value="Ribosomal RNA adenine dimethylase-like, domain 2"/>
    <property type="match status" value="1"/>
</dbReference>
<keyword evidence="8" id="KW-0698">rRNA processing</keyword>
<feature type="binding site" evidence="7">
    <location>
        <position position="137"/>
    </location>
    <ligand>
        <name>S-adenosyl-L-methionine</name>
        <dbReference type="ChEBI" id="CHEBI:59789"/>
    </ligand>
</feature>
<dbReference type="PANTHER" id="PTHR11727:SF17">
    <property type="entry name" value="DIMETHYLADENOSINE TRANSFERASE 1, MITOCHONDRIAL"/>
    <property type="match status" value="1"/>
</dbReference>
<dbReference type="Proteomes" id="UP001377567">
    <property type="component" value="Unassembled WGS sequence"/>
</dbReference>
<dbReference type="GO" id="GO:0034246">
    <property type="term" value="F:mitochondrial transcription factor activity"/>
    <property type="evidence" value="ECO:0007669"/>
    <property type="project" value="TreeGrafter"/>
</dbReference>
<dbReference type="Pfam" id="PF00398">
    <property type="entry name" value="RrnaAD"/>
    <property type="match status" value="1"/>
</dbReference>
<dbReference type="SUPFAM" id="SSF53335">
    <property type="entry name" value="S-adenosyl-L-methionine-dependent methyltransferases"/>
    <property type="match status" value="1"/>
</dbReference>
<comment type="similarity">
    <text evidence="7 8">Belongs to the class I-like SAM-binding methyltransferase superfamily. rRNA adenine N(6)-methyltransferase family.</text>
</comment>
<keyword evidence="10" id="KW-1185">Reference proteome</keyword>
<evidence type="ECO:0000256" key="3">
    <source>
        <dbReference type="ARBA" id="ARBA00022679"/>
    </source>
</evidence>
<dbReference type="GO" id="GO:0005759">
    <property type="term" value="C:mitochondrial matrix"/>
    <property type="evidence" value="ECO:0007669"/>
    <property type="project" value="TreeGrafter"/>
</dbReference>
<keyword evidence="4 7" id="KW-0949">S-adenosyl-L-methionine</keyword>
<dbReference type="GO" id="GO:0006391">
    <property type="term" value="P:transcription initiation at mitochondrial promoter"/>
    <property type="evidence" value="ECO:0007669"/>
    <property type="project" value="TreeGrafter"/>
</dbReference>
<gene>
    <name evidence="9" type="ORF">DAKH74_035680</name>
</gene>
<proteinExistence type="inferred from homology"/>
<dbReference type="InterPro" id="IPR029063">
    <property type="entry name" value="SAM-dependent_MTases_sf"/>
</dbReference>
<organism evidence="9 10">
    <name type="scientific">Maudiozyma humilis</name>
    <name type="common">Sour dough yeast</name>
    <name type="synonym">Kazachstania humilis</name>
    <dbReference type="NCBI Taxonomy" id="51915"/>
    <lineage>
        <taxon>Eukaryota</taxon>
        <taxon>Fungi</taxon>
        <taxon>Dikarya</taxon>
        <taxon>Ascomycota</taxon>
        <taxon>Saccharomycotina</taxon>
        <taxon>Saccharomycetes</taxon>
        <taxon>Saccharomycetales</taxon>
        <taxon>Saccharomycetaceae</taxon>
        <taxon>Maudiozyma</taxon>
    </lineage>
</organism>
<evidence type="ECO:0000313" key="9">
    <source>
        <dbReference type="EMBL" id="GMM56952.1"/>
    </source>
</evidence>
<comment type="caution">
    <text evidence="7">Lacks conserved residue(s) required for the propagation of feature annotation.</text>
</comment>
<protein>
    <recommendedName>
        <fullName evidence="8">rRNA adenine N(6)-methyltransferase</fullName>
        <ecNumber evidence="8">2.1.1.-</ecNumber>
    </recommendedName>
</protein>
<comment type="function">
    <text evidence="6">Mitochondrial transcription factor that confers selective promoter recognition on the core subunit of the yeast mitochondrial RNA polymerase. Interacts with DNA in a non-specific manner.</text>
</comment>
<dbReference type="GO" id="GO:0000179">
    <property type="term" value="F:rRNA (adenine-N6,N6-)-dimethyltransferase activity"/>
    <property type="evidence" value="ECO:0007669"/>
    <property type="project" value="UniProtKB-UniRule"/>
</dbReference>
<feature type="binding site" evidence="7">
    <location>
        <position position="101"/>
    </location>
    <ligand>
        <name>S-adenosyl-L-methionine</name>
        <dbReference type="ChEBI" id="CHEBI:59789"/>
    </ligand>
</feature>
<feature type="binding site" evidence="7">
    <location>
        <position position="23"/>
    </location>
    <ligand>
        <name>S-adenosyl-L-methionine</name>
        <dbReference type="ChEBI" id="CHEBI:59789"/>
    </ligand>
</feature>
<dbReference type="InterPro" id="IPR023165">
    <property type="entry name" value="rRNA_Ade_diMease-like_C"/>
</dbReference>
<dbReference type="PANTHER" id="PTHR11727">
    <property type="entry name" value="DIMETHYLADENOSINE TRANSFERASE"/>
    <property type="match status" value="1"/>
</dbReference>
<reference evidence="9 10" key="1">
    <citation type="journal article" date="2023" name="Elife">
        <title>Identification of key yeast species and microbe-microbe interactions impacting larval growth of Drosophila in the wild.</title>
        <authorList>
            <person name="Mure A."/>
            <person name="Sugiura Y."/>
            <person name="Maeda R."/>
            <person name="Honda K."/>
            <person name="Sakurai N."/>
            <person name="Takahashi Y."/>
            <person name="Watada M."/>
            <person name="Katoh T."/>
            <person name="Gotoh A."/>
            <person name="Gotoh Y."/>
            <person name="Taniguchi I."/>
            <person name="Nakamura K."/>
            <person name="Hayashi T."/>
            <person name="Katayama T."/>
            <person name="Uemura T."/>
            <person name="Hattori Y."/>
        </authorList>
    </citation>
    <scope>NUCLEOTIDE SEQUENCE [LARGE SCALE GENOMIC DNA]</scope>
    <source>
        <strain evidence="9 10">KH-74</strain>
    </source>
</reference>
<comment type="subcellular location">
    <subcellularLocation>
        <location evidence="1">Mitochondrion</location>
    </subcellularLocation>
</comment>
<evidence type="ECO:0000256" key="2">
    <source>
        <dbReference type="ARBA" id="ARBA00022603"/>
    </source>
</evidence>
<dbReference type="EC" id="2.1.1.-" evidence="8"/>
<comment type="caution">
    <text evidence="9">The sequence shown here is derived from an EMBL/GenBank/DDBJ whole genome shotgun (WGS) entry which is preliminary data.</text>
</comment>
<dbReference type="Gene3D" id="3.40.50.150">
    <property type="entry name" value="Vaccinia Virus protein VP39"/>
    <property type="match status" value="1"/>
</dbReference>
<evidence type="ECO:0000256" key="1">
    <source>
        <dbReference type="ARBA" id="ARBA00004173"/>
    </source>
</evidence>
<accession>A0AAV5S0V5</accession>
<evidence type="ECO:0000256" key="7">
    <source>
        <dbReference type="PROSITE-ProRule" id="PRU01026"/>
    </source>
</evidence>
<dbReference type="EMBL" id="BTGD01000010">
    <property type="protein sequence ID" value="GMM56952.1"/>
    <property type="molecule type" value="Genomic_DNA"/>
</dbReference>
<name>A0AAV5S0V5_MAUHU</name>
<evidence type="ECO:0000256" key="8">
    <source>
        <dbReference type="RuleBase" id="RU362106"/>
    </source>
</evidence>
<evidence type="ECO:0000256" key="5">
    <source>
        <dbReference type="ARBA" id="ARBA00022884"/>
    </source>
</evidence>
<dbReference type="GO" id="GO:0034245">
    <property type="term" value="C:mitochondrial DNA-directed RNA polymerase complex"/>
    <property type="evidence" value="ECO:0007669"/>
    <property type="project" value="TreeGrafter"/>
</dbReference>
<keyword evidence="5 7" id="KW-0694">RNA-binding</keyword>
<evidence type="ECO:0000313" key="10">
    <source>
        <dbReference type="Proteomes" id="UP001377567"/>
    </source>
</evidence>
<feature type="binding site" evidence="7">
    <location>
        <position position="77"/>
    </location>
    <ligand>
        <name>S-adenosyl-L-methionine</name>
        <dbReference type="ChEBI" id="CHEBI:59789"/>
    </ligand>
</feature>
<keyword evidence="2 7" id="KW-0489">Methyltransferase</keyword>
<dbReference type="PROSITE" id="PS51689">
    <property type="entry name" value="SAM_RNA_A_N6_MT"/>
    <property type="match status" value="1"/>
</dbReference>
<evidence type="ECO:0000256" key="6">
    <source>
        <dbReference type="ARBA" id="ARBA00024915"/>
    </source>
</evidence>
<evidence type="ECO:0000256" key="4">
    <source>
        <dbReference type="ARBA" id="ARBA00022691"/>
    </source>
</evidence>
<dbReference type="GO" id="GO:0003723">
    <property type="term" value="F:RNA binding"/>
    <property type="evidence" value="ECO:0007669"/>
    <property type="project" value="UniProtKB-UniRule"/>
</dbReference>
<dbReference type="AlphaFoldDB" id="A0AAV5S0V5"/>
<sequence length="340" mass="39599">MITPFSKKVLLDNIPTFYKSSFLVNPSVYETIFQKLQLQKVYKDCTDLKVLDIYAGPGQQSLIFNEKFRPKQQLLMDNRPKFTNFWETHLKGSHLQLSTQDPYSWESYLMLMDYQKIFVPETQDRSHIHNKFFVMANVTDKKYEGLIMQWYNCIGQKNWVHRYGRVQMLVWMPTATAVKLLAPPKSSARSKASLVAETFTESKLIAITDDTAASKMDKLILQQHDPIMIKHADTVPNKRPQIPMSLLLITPRNVTFNKDNWDYITKQLMIQRKTPFEDAAEALGPGGREYFTQVLQDKNFMSRNAASFSAEEFILLTDIFTNWPFKPDIFMSLFDVDNDD</sequence>